<dbReference type="EMBL" id="KN832009">
    <property type="protein sequence ID" value="KIN99064.1"/>
    <property type="molecule type" value="Genomic_DNA"/>
</dbReference>
<name>A0A0C3ND81_PISTI</name>
<evidence type="ECO:0000313" key="3">
    <source>
        <dbReference type="Proteomes" id="UP000054217"/>
    </source>
</evidence>
<feature type="domain" description="Ubiquitin-like" evidence="1">
    <location>
        <begin position="234"/>
        <end position="321"/>
    </location>
</feature>
<evidence type="ECO:0000313" key="2">
    <source>
        <dbReference type="EMBL" id="KIN99064.1"/>
    </source>
</evidence>
<gene>
    <name evidence="2" type="ORF">M404DRAFT_823879</name>
</gene>
<proteinExistence type="predicted"/>
<reference evidence="3" key="2">
    <citation type="submission" date="2015-01" db="EMBL/GenBank/DDBJ databases">
        <title>Evolutionary Origins and Diversification of the Mycorrhizal Mutualists.</title>
        <authorList>
            <consortium name="DOE Joint Genome Institute"/>
            <consortium name="Mycorrhizal Genomics Consortium"/>
            <person name="Kohler A."/>
            <person name="Kuo A."/>
            <person name="Nagy L.G."/>
            <person name="Floudas D."/>
            <person name="Copeland A."/>
            <person name="Barry K.W."/>
            <person name="Cichocki N."/>
            <person name="Veneault-Fourrey C."/>
            <person name="LaButti K."/>
            <person name="Lindquist E.A."/>
            <person name="Lipzen A."/>
            <person name="Lundell T."/>
            <person name="Morin E."/>
            <person name="Murat C."/>
            <person name="Riley R."/>
            <person name="Ohm R."/>
            <person name="Sun H."/>
            <person name="Tunlid A."/>
            <person name="Henrissat B."/>
            <person name="Grigoriev I.V."/>
            <person name="Hibbett D.S."/>
            <person name="Martin F."/>
        </authorList>
    </citation>
    <scope>NUCLEOTIDE SEQUENCE [LARGE SCALE GENOMIC DNA]</scope>
    <source>
        <strain evidence="3">Marx 270</strain>
    </source>
</reference>
<dbReference type="HOGENOM" id="CLU_061315_0_0_1"/>
<dbReference type="InterPro" id="IPR054464">
    <property type="entry name" value="ULD_fung"/>
</dbReference>
<keyword evidence="3" id="KW-1185">Reference proteome</keyword>
<organism evidence="2 3">
    <name type="scientific">Pisolithus tinctorius Marx 270</name>
    <dbReference type="NCBI Taxonomy" id="870435"/>
    <lineage>
        <taxon>Eukaryota</taxon>
        <taxon>Fungi</taxon>
        <taxon>Dikarya</taxon>
        <taxon>Basidiomycota</taxon>
        <taxon>Agaricomycotina</taxon>
        <taxon>Agaricomycetes</taxon>
        <taxon>Agaricomycetidae</taxon>
        <taxon>Boletales</taxon>
        <taxon>Sclerodermatineae</taxon>
        <taxon>Pisolithaceae</taxon>
        <taxon>Pisolithus</taxon>
    </lineage>
</organism>
<dbReference type="Pfam" id="PF22893">
    <property type="entry name" value="ULD_2"/>
    <property type="match status" value="1"/>
</dbReference>
<accession>A0A0C3ND81</accession>
<protein>
    <recommendedName>
        <fullName evidence="1">Ubiquitin-like domain-containing protein</fullName>
    </recommendedName>
</protein>
<dbReference type="AlphaFoldDB" id="A0A0C3ND81"/>
<evidence type="ECO:0000259" key="1">
    <source>
        <dbReference type="Pfam" id="PF22893"/>
    </source>
</evidence>
<dbReference type="InParanoid" id="A0A0C3ND81"/>
<sequence length="417" mass="46480">MFGKKTGEIVAVRRWIPWRRDKSIRALHDYSLAGGLFDISARILASNSCQISPAPNQQLSTVAFSSKSSRALSFRNASDVMQITLPVVQEVVGLIPIAGAGLKAAISGFLAVLKDIDQRDQNKAGLSALTCLLYDLSCHLINAPTARTPNEIARRHMLKCKLEESANKLSGMRSRTMVGSTSLAAEIAGCSNEIHSYLYLYQLSSQMDTQAGVERILTILERGQSLPLAIASGCVIVVDATGREHNMLLDQCSSFDRLVAFLPGILNQCQPDEAWIQRWYINRGQYDFVIDDGMNITKLIRECDAWTAIQPGTKIVIRVIMTEVVRTFSARYRCCCGTWNKLEVDMTMVWDAFENGRTITCHHCRRRFQITSSTNEKGKKTQGNTTQPSDDELMMEANSLIRNFLAKQVLQLVRCDS</sequence>
<dbReference type="Proteomes" id="UP000054217">
    <property type="component" value="Unassembled WGS sequence"/>
</dbReference>
<reference evidence="2 3" key="1">
    <citation type="submission" date="2014-04" db="EMBL/GenBank/DDBJ databases">
        <authorList>
            <consortium name="DOE Joint Genome Institute"/>
            <person name="Kuo A."/>
            <person name="Kohler A."/>
            <person name="Costa M.D."/>
            <person name="Nagy L.G."/>
            <person name="Floudas D."/>
            <person name="Copeland A."/>
            <person name="Barry K.W."/>
            <person name="Cichocki N."/>
            <person name="Veneault-Fourrey C."/>
            <person name="LaButti K."/>
            <person name="Lindquist E.A."/>
            <person name="Lipzen A."/>
            <person name="Lundell T."/>
            <person name="Morin E."/>
            <person name="Murat C."/>
            <person name="Sun H."/>
            <person name="Tunlid A."/>
            <person name="Henrissat B."/>
            <person name="Grigoriev I.V."/>
            <person name="Hibbett D.S."/>
            <person name="Martin F."/>
            <person name="Nordberg H.P."/>
            <person name="Cantor M.N."/>
            <person name="Hua S.X."/>
        </authorList>
    </citation>
    <scope>NUCLEOTIDE SEQUENCE [LARGE SCALE GENOMIC DNA]</scope>
    <source>
        <strain evidence="2 3">Marx 270</strain>
    </source>
</reference>
<dbReference type="OrthoDB" id="2639018at2759"/>